<dbReference type="PANTHER" id="PTHR46984:SF1">
    <property type="entry name" value="LEUCINE-RICH REPEAT-CONTAINING PROTEIN 71"/>
    <property type="match status" value="1"/>
</dbReference>
<proteinExistence type="predicted"/>
<reference evidence="2 3" key="1">
    <citation type="submission" date="2024-11" db="EMBL/GenBank/DDBJ databases">
        <title>Adaptive evolution of stress response genes in parasites aligns with host niche diversity.</title>
        <authorList>
            <person name="Hahn C."/>
            <person name="Resl P."/>
        </authorList>
    </citation>
    <scope>NUCLEOTIDE SEQUENCE [LARGE SCALE GENOMIC DNA]</scope>
    <source>
        <strain evidence="2">EGGRZ-B1_66</strain>
        <tissue evidence="2">Body</tissue>
    </source>
</reference>
<dbReference type="SUPFAM" id="SSF52047">
    <property type="entry name" value="RNI-like"/>
    <property type="match status" value="1"/>
</dbReference>
<evidence type="ECO:0000313" key="2">
    <source>
        <dbReference type="EMBL" id="KAL3314559.1"/>
    </source>
</evidence>
<feature type="region of interest" description="Disordered" evidence="1">
    <location>
        <begin position="1"/>
        <end position="93"/>
    </location>
</feature>
<organism evidence="2 3">
    <name type="scientific">Cichlidogyrus casuarinus</name>
    <dbReference type="NCBI Taxonomy" id="1844966"/>
    <lineage>
        <taxon>Eukaryota</taxon>
        <taxon>Metazoa</taxon>
        <taxon>Spiralia</taxon>
        <taxon>Lophotrochozoa</taxon>
        <taxon>Platyhelminthes</taxon>
        <taxon>Monogenea</taxon>
        <taxon>Monopisthocotylea</taxon>
        <taxon>Dactylogyridea</taxon>
        <taxon>Ancyrocephalidae</taxon>
        <taxon>Cichlidogyrus</taxon>
    </lineage>
</organism>
<evidence type="ECO:0000256" key="1">
    <source>
        <dbReference type="SAM" id="MobiDB-lite"/>
    </source>
</evidence>
<accession>A0ABD2Q4Q8</accession>
<keyword evidence="3" id="KW-1185">Reference proteome</keyword>
<gene>
    <name evidence="2" type="ORF">Ciccas_006821</name>
</gene>
<dbReference type="InterPro" id="IPR032675">
    <property type="entry name" value="LRR_dom_sf"/>
</dbReference>
<dbReference type="Gene3D" id="3.80.10.10">
    <property type="entry name" value="Ribonuclease Inhibitor"/>
    <property type="match status" value="1"/>
</dbReference>
<comment type="caution">
    <text evidence="2">The sequence shown here is derived from an EMBL/GenBank/DDBJ whole genome shotgun (WGS) entry which is preliminary data.</text>
</comment>
<dbReference type="Proteomes" id="UP001626550">
    <property type="component" value="Unassembled WGS sequence"/>
</dbReference>
<dbReference type="EMBL" id="JBJKFK010000962">
    <property type="protein sequence ID" value="KAL3314559.1"/>
    <property type="molecule type" value="Genomic_DNA"/>
</dbReference>
<sequence>MQSDLFADEHNNFLSPPSSRKEQNRPGSVKSPKRLDKSAVSKTKKEDKTPNQPPVKNKKEASSDKTSPTAKKDSKGIKNAAPKGAGRTSKMGKTKELADALEIHTEQIPMECILILTKYPKLIFVKLHSTILQIDETVATPTHTLLMKCKYVEPVGLQMEGNKTLIFLNLSRNRITEKGLVQINEVLEKQTEELSESGKSGLKKLLLGGNQLGDASPEMIRFIALMNAELQSKNESENQSPELKS</sequence>
<feature type="compositionally biased region" description="Basic and acidic residues" evidence="1">
    <location>
        <begin position="33"/>
        <end position="49"/>
    </location>
</feature>
<name>A0ABD2Q4Q8_9PLAT</name>
<evidence type="ECO:0008006" key="4">
    <source>
        <dbReference type="Google" id="ProtNLM"/>
    </source>
</evidence>
<protein>
    <recommendedName>
        <fullName evidence="4">Leucine-rich repeat-containing protein 71-like</fullName>
    </recommendedName>
</protein>
<dbReference type="AlphaFoldDB" id="A0ABD2Q4Q8"/>
<evidence type="ECO:0000313" key="3">
    <source>
        <dbReference type="Proteomes" id="UP001626550"/>
    </source>
</evidence>
<dbReference type="PANTHER" id="PTHR46984">
    <property type="entry name" value="LEUCINE-RICH REPEAT-CONTAINING PROTEIN 71"/>
    <property type="match status" value="1"/>
</dbReference>
<dbReference type="InterPro" id="IPR053040">
    <property type="entry name" value="LRR-containing_protein_71"/>
</dbReference>